<dbReference type="Proteomes" id="UP000039865">
    <property type="component" value="Unassembled WGS sequence"/>
</dbReference>
<organism evidence="2 3">
    <name type="scientific">Stylonychia lemnae</name>
    <name type="common">Ciliate</name>
    <dbReference type="NCBI Taxonomy" id="5949"/>
    <lineage>
        <taxon>Eukaryota</taxon>
        <taxon>Sar</taxon>
        <taxon>Alveolata</taxon>
        <taxon>Ciliophora</taxon>
        <taxon>Intramacronucleata</taxon>
        <taxon>Spirotrichea</taxon>
        <taxon>Stichotrichia</taxon>
        <taxon>Sporadotrichida</taxon>
        <taxon>Oxytrichidae</taxon>
        <taxon>Stylonychinae</taxon>
        <taxon>Stylonychia</taxon>
    </lineage>
</organism>
<evidence type="ECO:0000313" key="2">
    <source>
        <dbReference type="EMBL" id="CDW73645.1"/>
    </source>
</evidence>
<evidence type="ECO:0000256" key="1">
    <source>
        <dbReference type="SAM" id="MobiDB-lite"/>
    </source>
</evidence>
<protein>
    <submittedName>
        <fullName evidence="2">Uncharacterized protein</fullName>
    </submittedName>
</protein>
<proteinExistence type="predicted"/>
<evidence type="ECO:0000313" key="3">
    <source>
        <dbReference type="Proteomes" id="UP000039865"/>
    </source>
</evidence>
<gene>
    <name evidence="2" type="primary">Contig14683.g15640</name>
    <name evidence="2" type="ORF">STYLEM_2630</name>
</gene>
<dbReference type="AlphaFoldDB" id="A0A077ZWI6"/>
<dbReference type="EMBL" id="CCKQ01002543">
    <property type="protein sequence ID" value="CDW73645.1"/>
    <property type="molecule type" value="Genomic_DNA"/>
</dbReference>
<keyword evidence="3" id="KW-1185">Reference proteome</keyword>
<accession>A0A077ZWI6</accession>
<feature type="region of interest" description="Disordered" evidence="1">
    <location>
        <begin position="351"/>
        <end position="371"/>
    </location>
</feature>
<name>A0A077ZWI6_STYLE</name>
<sequence>MKKRADEKFNILAQIGSYNLKLDILESMYFKSMHKKHHIQLWIHHPRPNQEPNLISTNEFHEVRTEKDIIRYFTIVCDKLRKKYKPLEDKRKVCLAIFKGNNIQTLSSVQLLDIIKHNLAQLQSLHFFRDNTQPVNIDSFFQYYMFALNLDEEKTAKDPPISLIQPLPYQKQLIIAMDKLKVSLDLVQMMLAVDVWDKTMRYKSYNYVSNLLYILEKKGQMIVERMNLYFLLDNAAQIFLFDLDKCLIQQPKKIKTHKDENHFIDGLKPEVSLLPQTFVEIVKTPLQLEEEAEKRKKLQKILAQTPKKENFILKNIKKLRFAALNQAGGTFDNTKNQNADPNRLQLQFNSNQGISSPMSNNSNNKQAFKSQSVAELKDYHSVNVELQNDEYQRDFRIQRPSSKYKSPTGGTYIKAKKFPQSLQEEQIDQYIGTYNEMGMPGEQGRQSVLQIGGPKIQLQNYFRERQLDKNLQFQKELIKNSQLKISNSIVQMHNYRLFSPQHQNHNHRRMHGASAIKREINRIKEYERVFNQSDMRSTEIVSDLPRDIKQNDKVIKDSIIQTSSTRQSHLVPYNIVEDTDIEKNFIYSTIA</sequence>
<reference evidence="2 3" key="1">
    <citation type="submission" date="2014-06" db="EMBL/GenBank/DDBJ databases">
        <authorList>
            <person name="Swart Estienne"/>
        </authorList>
    </citation>
    <scope>NUCLEOTIDE SEQUENCE [LARGE SCALE GENOMIC DNA]</scope>
    <source>
        <strain evidence="2 3">130c</strain>
    </source>
</reference>
<dbReference type="InParanoid" id="A0A077ZWI6"/>